<keyword evidence="3" id="KW-0804">Transcription</keyword>
<sequence length="344" mass="38134">MPHPIDLLPVPATYTRVLLQRLAGAEERLLAGTGLLPESSNLPAEITVAQQLQVFRNAMAIARRPDWAVEFGKLLNISSHGPLGFAALSASTLGEGLEVLARFARIRAPYLNFRVRETAERLIFELLTDSYPLGDLEIPLGEIVLQIACSYAEAVMADRIGEAFVLLAFPAPDDLAGYCAQYRAQCEFRAPVSGFAIPLSLRDLACPLQDDKTFRASLLRCNEALDKLLAPADIVLRSEHWLAEQFEMLRSDQVARCLPGLEQLASALAMSPRTLIRHLAARNTSFRELRDAQQRELAVRLLANASYTVQEVGSLLGYPDAANFGRAFRRMFGVSPGQYRRRQR</sequence>
<dbReference type="GO" id="GO:0000976">
    <property type="term" value="F:transcription cis-regulatory region binding"/>
    <property type="evidence" value="ECO:0007669"/>
    <property type="project" value="TreeGrafter"/>
</dbReference>
<dbReference type="AlphaFoldDB" id="A0A1H2EXR3"/>
<dbReference type="Pfam" id="PF12833">
    <property type="entry name" value="HTH_18"/>
    <property type="match status" value="1"/>
</dbReference>
<dbReference type="InterPro" id="IPR032687">
    <property type="entry name" value="AraC-type_N"/>
</dbReference>
<dbReference type="PANTHER" id="PTHR47894">
    <property type="entry name" value="HTH-TYPE TRANSCRIPTIONAL REGULATOR GADX"/>
    <property type="match status" value="1"/>
</dbReference>
<dbReference type="Gene3D" id="1.10.10.60">
    <property type="entry name" value="Homeodomain-like"/>
    <property type="match status" value="1"/>
</dbReference>
<dbReference type="PROSITE" id="PS01124">
    <property type="entry name" value="HTH_ARAC_FAMILY_2"/>
    <property type="match status" value="1"/>
</dbReference>
<accession>A0A1H2EXR3</accession>
<evidence type="ECO:0000256" key="1">
    <source>
        <dbReference type="ARBA" id="ARBA00023015"/>
    </source>
</evidence>
<dbReference type="Proteomes" id="UP000243232">
    <property type="component" value="Chromosome I"/>
</dbReference>
<evidence type="ECO:0000313" key="6">
    <source>
        <dbReference type="Proteomes" id="UP000243232"/>
    </source>
</evidence>
<keyword evidence="1" id="KW-0805">Transcription regulation</keyword>
<dbReference type="STRING" id="364197.SAMN05216296_1153"/>
<dbReference type="InterPro" id="IPR020449">
    <property type="entry name" value="Tscrpt_reg_AraC-type_HTH"/>
</dbReference>
<dbReference type="InterPro" id="IPR009057">
    <property type="entry name" value="Homeodomain-like_sf"/>
</dbReference>
<keyword evidence="6" id="KW-1185">Reference proteome</keyword>
<gene>
    <name evidence="5" type="ORF">SAMN05216296_1153</name>
</gene>
<dbReference type="Pfam" id="PF12625">
    <property type="entry name" value="Arabinose_bd"/>
    <property type="match status" value="1"/>
</dbReference>
<dbReference type="RefSeq" id="WP_090193512.1">
    <property type="nucleotide sequence ID" value="NZ_LT629785.1"/>
</dbReference>
<evidence type="ECO:0000256" key="3">
    <source>
        <dbReference type="ARBA" id="ARBA00023163"/>
    </source>
</evidence>
<organism evidence="5 6">
    <name type="scientific">Pseudomonas pohangensis</name>
    <dbReference type="NCBI Taxonomy" id="364197"/>
    <lineage>
        <taxon>Bacteria</taxon>
        <taxon>Pseudomonadati</taxon>
        <taxon>Pseudomonadota</taxon>
        <taxon>Gammaproteobacteria</taxon>
        <taxon>Pseudomonadales</taxon>
        <taxon>Pseudomonadaceae</taxon>
        <taxon>Pseudomonas</taxon>
    </lineage>
</organism>
<reference evidence="6" key="1">
    <citation type="submission" date="2016-10" db="EMBL/GenBank/DDBJ databases">
        <authorList>
            <person name="Varghese N."/>
            <person name="Submissions S."/>
        </authorList>
    </citation>
    <scope>NUCLEOTIDE SEQUENCE [LARGE SCALE GENOMIC DNA]</scope>
    <source>
        <strain evidence="6">DSM 17875</strain>
    </source>
</reference>
<evidence type="ECO:0000259" key="4">
    <source>
        <dbReference type="PROSITE" id="PS01124"/>
    </source>
</evidence>
<dbReference type="SUPFAM" id="SSF46689">
    <property type="entry name" value="Homeodomain-like"/>
    <property type="match status" value="1"/>
</dbReference>
<dbReference type="PANTHER" id="PTHR47894:SF4">
    <property type="entry name" value="HTH-TYPE TRANSCRIPTIONAL REGULATOR GADX"/>
    <property type="match status" value="1"/>
</dbReference>
<evidence type="ECO:0000313" key="5">
    <source>
        <dbReference type="EMBL" id="SDT99763.1"/>
    </source>
</evidence>
<protein>
    <submittedName>
        <fullName evidence="5">Helix-turn-helix domain-containing protein</fullName>
    </submittedName>
</protein>
<dbReference type="OrthoDB" id="9804543at2"/>
<feature type="domain" description="HTH araC/xylS-type" evidence="4">
    <location>
        <begin position="244"/>
        <end position="342"/>
    </location>
</feature>
<proteinExistence type="predicted"/>
<dbReference type="GO" id="GO:0003700">
    <property type="term" value="F:DNA-binding transcription factor activity"/>
    <property type="evidence" value="ECO:0007669"/>
    <property type="project" value="InterPro"/>
</dbReference>
<dbReference type="InterPro" id="IPR018060">
    <property type="entry name" value="HTH_AraC"/>
</dbReference>
<dbReference type="GO" id="GO:0005829">
    <property type="term" value="C:cytosol"/>
    <property type="evidence" value="ECO:0007669"/>
    <property type="project" value="TreeGrafter"/>
</dbReference>
<dbReference type="PRINTS" id="PR00032">
    <property type="entry name" value="HTHARAC"/>
</dbReference>
<name>A0A1H2EXR3_9PSED</name>
<keyword evidence="2" id="KW-0238">DNA-binding</keyword>
<dbReference type="SMART" id="SM00342">
    <property type="entry name" value="HTH_ARAC"/>
    <property type="match status" value="1"/>
</dbReference>
<evidence type="ECO:0000256" key="2">
    <source>
        <dbReference type="ARBA" id="ARBA00023125"/>
    </source>
</evidence>
<dbReference type="EMBL" id="LT629785">
    <property type="protein sequence ID" value="SDT99763.1"/>
    <property type="molecule type" value="Genomic_DNA"/>
</dbReference>